<reference evidence="1" key="2">
    <citation type="submission" date="2020-09" db="EMBL/GenBank/DDBJ databases">
        <authorList>
            <person name="Sun Q."/>
            <person name="Ohkuma M."/>
        </authorList>
    </citation>
    <scope>NUCLEOTIDE SEQUENCE</scope>
    <source>
        <strain evidence="1">JCM 19831</strain>
    </source>
</reference>
<evidence type="ECO:0000313" key="2">
    <source>
        <dbReference type="Proteomes" id="UP000642070"/>
    </source>
</evidence>
<accession>A0A917UEQ1</accession>
<dbReference type="Proteomes" id="UP000642070">
    <property type="component" value="Unassembled WGS sequence"/>
</dbReference>
<gene>
    <name evidence="1" type="ORF">GCM10007977_106990</name>
</gene>
<reference evidence="1" key="1">
    <citation type="journal article" date="2014" name="Int. J. Syst. Evol. Microbiol.">
        <title>Complete genome sequence of Corynebacterium casei LMG S-19264T (=DSM 44701T), isolated from a smear-ripened cheese.</title>
        <authorList>
            <consortium name="US DOE Joint Genome Institute (JGI-PGF)"/>
            <person name="Walter F."/>
            <person name="Albersmeier A."/>
            <person name="Kalinowski J."/>
            <person name="Ruckert C."/>
        </authorList>
    </citation>
    <scope>NUCLEOTIDE SEQUENCE</scope>
    <source>
        <strain evidence="1">JCM 19831</strain>
    </source>
</reference>
<proteinExistence type="predicted"/>
<dbReference type="EMBL" id="BMPI01000113">
    <property type="protein sequence ID" value="GGM87673.1"/>
    <property type="molecule type" value="Genomic_DNA"/>
</dbReference>
<name>A0A917UEQ1_9ACTN</name>
<dbReference type="RefSeq" id="WP_190257831.1">
    <property type="nucleotide sequence ID" value="NZ_BMPI01000113.1"/>
</dbReference>
<protein>
    <submittedName>
        <fullName evidence="1">Uncharacterized protein</fullName>
    </submittedName>
</protein>
<dbReference type="AlphaFoldDB" id="A0A917UEQ1"/>
<comment type="caution">
    <text evidence="1">The sequence shown here is derived from an EMBL/GenBank/DDBJ whole genome shotgun (WGS) entry which is preliminary data.</text>
</comment>
<sequence>MSRLSYEQRRPWTVPDTLDELQGPTHGVVHLPNHLDWSEQRVYDLDNPKDLGVMYEVVIRESTTPADQRRYLNGPILRAVWHRLWLSRFVRDLWESRFPELRSAGH</sequence>
<organism evidence="1 2">
    <name type="scientific">Dactylosporangium sucinum</name>
    <dbReference type="NCBI Taxonomy" id="1424081"/>
    <lineage>
        <taxon>Bacteria</taxon>
        <taxon>Bacillati</taxon>
        <taxon>Actinomycetota</taxon>
        <taxon>Actinomycetes</taxon>
        <taxon>Micromonosporales</taxon>
        <taxon>Micromonosporaceae</taxon>
        <taxon>Dactylosporangium</taxon>
    </lineage>
</organism>
<keyword evidence="2" id="KW-1185">Reference proteome</keyword>
<evidence type="ECO:0000313" key="1">
    <source>
        <dbReference type="EMBL" id="GGM87673.1"/>
    </source>
</evidence>